<dbReference type="GO" id="GO:0046872">
    <property type="term" value="F:metal ion binding"/>
    <property type="evidence" value="ECO:0007669"/>
    <property type="project" value="UniProtKB-KW"/>
</dbReference>
<protein>
    <submittedName>
        <fullName evidence="7">MBL fold metallo-hydrolase</fullName>
    </submittedName>
</protein>
<dbReference type="GO" id="GO:0016787">
    <property type="term" value="F:hydrolase activity"/>
    <property type="evidence" value="ECO:0007669"/>
    <property type="project" value="UniProtKB-KW"/>
</dbReference>
<keyword evidence="2" id="KW-0479">Metal-binding</keyword>
<proteinExistence type="predicted"/>
<evidence type="ECO:0000256" key="3">
    <source>
        <dbReference type="ARBA" id="ARBA00022801"/>
    </source>
</evidence>
<keyword evidence="8" id="KW-1185">Reference proteome</keyword>
<reference evidence="7 8" key="1">
    <citation type="submission" date="2016-11" db="EMBL/GenBank/DDBJ databases">
        <title>Mixed transmission modes and dynamic genome evolution in an obligate animal-bacterial symbiosis.</title>
        <authorList>
            <person name="Russell S.L."/>
            <person name="Corbett-Detig R.B."/>
            <person name="Cavanaugh C.M."/>
        </authorList>
    </citation>
    <scope>NUCLEOTIDE SEQUENCE [LARGE SCALE GENOMIC DNA]</scope>
    <source>
        <strain evidence="7">Sp-SM6</strain>
    </source>
</reference>
<dbReference type="AlphaFoldDB" id="A0A1T2L9C7"/>
<organism evidence="7 8">
    <name type="scientific">Solemya elarraichensis gill symbiont</name>
    <dbReference type="NCBI Taxonomy" id="1918949"/>
    <lineage>
        <taxon>Bacteria</taxon>
        <taxon>Pseudomonadati</taxon>
        <taxon>Pseudomonadota</taxon>
        <taxon>Gammaproteobacteria</taxon>
        <taxon>sulfur-oxidizing symbionts</taxon>
    </lineage>
</organism>
<evidence type="ECO:0000256" key="1">
    <source>
        <dbReference type="ARBA" id="ARBA00001947"/>
    </source>
</evidence>
<dbReference type="EMBL" id="MPRK01000055">
    <property type="protein sequence ID" value="OOZ41703.1"/>
    <property type="molecule type" value="Genomic_DNA"/>
</dbReference>
<keyword evidence="4" id="KW-0862">Zinc</keyword>
<evidence type="ECO:0000256" key="2">
    <source>
        <dbReference type="ARBA" id="ARBA00022723"/>
    </source>
</evidence>
<gene>
    <name evidence="7" type="ORF">BOW52_04275</name>
</gene>
<evidence type="ECO:0000256" key="5">
    <source>
        <dbReference type="SAM" id="MobiDB-lite"/>
    </source>
</evidence>
<dbReference type="SUPFAM" id="SSF56281">
    <property type="entry name" value="Metallo-hydrolase/oxidoreductase"/>
    <property type="match status" value="1"/>
</dbReference>
<dbReference type="InterPro" id="IPR001279">
    <property type="entry name" value="Metallo-B-lactamas"/>
</dbReference>
<dbReference type="Pfam" id="PF00753">
    <property type="entry name" value="Lactamase_B"/>
    <property type="match status" value="1"/>
</dbReference>
<dbReference type="CDD" id="cd07737">
    <property type="entry name" value="YcbL-like_MBL-fold"/>
    <property type="match status" value="1"/>
</dbReference>
<feature type="domain" description="Metallo-beta-lactamase" evidence="6">
    <location>
        <begin position="14"/>
        <end position="194"/>
    </location>
</feature>
<feature type="region of interest" description="Disordered" evidence="5">
    <location>
        <begin position="192"/>
        <end position="211"/>
    </location>
</feature>
<feature type="compositionally biased region" description="Basic and acidic residues" evidence="5">
    <location>
        <begin position="201"/>
        <end position="211"/>
    </location>
</feature>
<dbReference type="PANTHER" id="PTHR46233:SF3">
    <property type="entry name" value="HYDROXYACYLGLUTATHIONE HYDROLASE GLOC"/>
    <property type="match status" value="1"/>
</dbReference>
<accession>A0A1T2L9C7</accession>
<evidence type="ECO:0000313" key="7">
    <source>
        <dbReference type="EMBL" id="OOZ41703.1"/>
    </source>
</evidence>
<comment type="caution">
    <text evidence="7">The sequence shown here is derived from an EMBL/GenBank/DDBJ whole genome shotgun (WGS) entry which is preliminary data.</text>
</comment>
<evidence type="ECO:0000256" key="4">
    <source>
        <dbReference type="ARBA" id="ARBA00022833"/>
    </source>
</evidence>
<comment type="cofactor">
    <cofactor evidence="1">
        <name>Zn(2+)</name>
        <dbReference type="ChEBI" id="CHEBI:29105"/>
    </cofactor>
</comment>
<name>A0A1T2L9C7_9GAMM</name>
<evidence type="ECO:0000313" key="8">
    <source>
        <dbReference type="Proteomes" id="UP000190198"/>
    </source>
</evidence>
<dbReference type="PANTHER" id="PTHR46233">
    <property type="entry name" value="HYDROXYACYLGLUTATHIONE HYDROLASE GLOC"/>
    <property type="match status" value="1"/>
</dbReference>
<dbReference type="SMART" id="SM00849">
    <property type="entry name" value="Lactamase_B"/>
    <property type="match status" value="1"/>
</dbReference>
<dbReference type="InterPro" id="IPR036866">
    <property type="entry name" value="RibonucZ/Hydroxyglut_hydro"/>
</dbReference>
<sequence>MSMKYISIPVTPFEQNCSIAWCDATKESVFIDPGGDADELIGASDAKGLKPVAIYLTHGHLDHVGGTTALADHYKIPIWGPHKDDAYWLEALHKQAQMFGLPECREFAPDHWLDNGDQLVFGEEKMEVVHTPGHTPGHLVLFHRESAVVFSGDLLFRGSIGRSDFPGGDHQQLIDSIKNRLFPLGDDVRVVPGHGPETTIGEEKRTNPFVR</sequence>
<evidence type="ECO:0000259" key="6">
    <source>
        <dbReference type="SMART" id="SM00849"/>
    </source>
</evidence>
<dbReference type="Gene3D" id="3.60.15.10">
    <property type="entry name" value="Ribonuclease Z/Hydroxyacylglutathione hydrolase-like"/>
    <property type="match status" value="1"/>
</dbReference>
<keyword evidence="3 7" id="KW-0378">Hydrolase</keyword>
<dbReference type="Proteomes" id="UP000190198">
    <property type="component" value="Unassembled WGS sequence"/>
</dbReference>
<dbReference type="InterPro" id="IPR051453">
    <property type="entry name" value="MBL_Glyoxalase_II"/>
</dbReference>